<accession>Q6ZUE0</accession>
<proteinExistence type="evidence at transcript level"/>
<dbReference type="EMBL" id="AK125778">
    <property type="protein sequence ID" value="BAC86285.1"/>
    <property type="molecule type" value="mRNA"/>
</dbReference>
<dbReference type="SUPFAM" id="SSF52113">
    <property type="entry name" value="BRCT domain"/>
    <property type="match status" value="1"/>
</dbReference>
<dbReference type="GO" id="GO:0005730">
    <property type="term" value="C:nucleolus"/>
    <property type="evidence" value="ECO:0007669"/>
    <property type="project" value="InterPro"/>
</dbReference>
<dbReference type="GO" id="GO:0042254">
    <property type="term" value="P:ribosome biogenesis"/>
    <property type="evidence" value="ECO:0007669"/>
    <property type="project" value="InterPro"/>
</dbReference>
<reference evidence="2" key="1">
    <citation type="submission" date="2003-07" db="EMBL/GenBank/DDBJ databases">
        <title>NEDO human cDNA sequencing project.</title>
        <authorList>
            <person name="Tanigami A."/>
            <person name="Fujiwara T."/>
            <person name="Shibahara T."/>
            <person name="Goto Y."/>
            <person name="Hirao M."/>
            <person name="Shimizu F."/>
            <person name="Wakebe H."/>
            <person name="Ono T."/>
            <person name="Hishigaki H."/>
            <person name="Watanabe T."/>
            <person name="Ozaki K."/>
            <person name="Sugiyama T."/>
            <person name="Irie R."/>
            <person name="Otsuki T."/>
            <person name="Sato H."/>
            <person name="Wakamatsu A."/>
            <person name="Ishii S."/>
            <person name="Yamamoto J."/>
            <person name="Isono Y."/>
            <person name="Kawai-Hio Y."/>
            <person name="Saito K."/>
            <person name="Nishikawa T."/>
            <person name="Kimura K."/>
            <person name="Yamashita H."/>
            <person name="Matsuo K."/>
            <person name="Nakamura Y."/>
            <person name="Sekine M."/>
            <person name="Kikuchi H."/>
            <person name="Kanda K."/>
            <person name="Wagatsuma M."/>
            <person name="Murakawa K."/>
            <person name="Kanehori K."/>
            <person name="Takahashi-Fujii A."/>
            <person name="Oshima A."/>
            <person name="Sugiyama A."/>
            <person name="Kawakami B."/>
            <person name="Suzuki Y."/>
            <person name="Sugano S."/>
            <person name="Nagahari K."/>
            <person name="Masuho Y."/>
            <person name="Nagai K."/>
            <person name="Isogai T."/>
        </authorList>
    </citation>
    <scope>NUCLEOTIDE SEQUENCE</scope>
    <source>
        <tissue evidence="2">Testis</tissue>
    </source>
</reference>
<dbReference type="PeptideAtlas" id="Q6ZUE0"/>
<evidence type="ECO:0000256" key="1">
    <source>
        <dbReference type="ARBA" id="ARBA00004123"/>
    </source>
</evidence>
<organism evidence="2">
    <name type="scientific">Homo sapiens</name>
    <name type="common">Human</name>
    <dbReference type="NCBI Taxonomy" id="9606"/>
    <lineage>
        <taxon>Eukaryota</taxon>
        <taxon>Metazoa</taxon>
        <taxon>Chordata</taxon>
        <taxon>Craniata</taxon>
        <taxon>Vertebrata</taxon>
        <taxon>Euteleostomi</taxon>
        <taxon>Mammalia</taxon>
        <taxon>Eutheria</taxon>
        <taxon>Euarchontoglires</taxon>
        <taxon>Primates</taxon>
        <taxon>Haplorrhini</taxon>
        <taxon>Catarrhini</taxon>
        <taxon>Hominidae</taxon>
        <taxon>Homo</taxon>
    </lineage>
</organism>
<dbReference type="AlphaFoldDB" id="Q6ZUE0"/>
<dbReference type="PANTHER" id="PTHR12221:SF8">
    <property type="entry name" value="PESCADILLO HOMOLOG"/>
    <property type="match status" value="1"/>
</dbReference>
<name>Q6ZUE0_HUMAN</name>
<protein>
    <submittedName>
        <fullName evidence="2">cDNA FLJ43790 fis, clone TESTI2053399, moderately similar to Homo sapiens pescadillo 1, containing BRCT domain (zebrafish) (PES1)</fullName>
    </submittedName>
</protein>
<sequence length="140" mass="15467">MQQDPELPSVTRFCLPLCARCYVQPQWVFDSVNARLLLPVAEYFSGVQLPPHLSPFVTEKEGDYVPPEKLKLLALQRGEDPGERDGTGLALTPGPTLAVSLSCQGGKLQGTGSRSRKPFEVTCRIRLRRRDIYLLGSGVI</sequence>
<dbReference type="PANTHER" id="PTHR12221">
    <property type="entry name" value="PESCADILLO - RELATED"/>
    <property type="match status" value="1"/>
</dbReference>
<evidence type="ECO:0000313" key="2">
    <source>
        <dbReference type="EMBL" id="BAC86285.1"/>
    </source>
</evidence>
<dbReference type="GO" id="GO:0005654">
    <property type="term" value="C:nucleoplasm"/>
    <property type="evidence" value="ECO:0007669"/>
    <property type="project" value="UniProtKB-ARBA"/>
</dbReference>
<dbReference type="InterPro" id="IPR010613">
    <property type="entry name" value="PES"/>
</dbReference>
<comment type="subcellular location">
    <subcellularLocation>
        <location evidence="1">Nucleus</location>
    </subcellularLocation>
</comment>
<dbReference type="InterPro" id="IPR036420">
    <property type="entry name" value="BRCT_dom_sf"/>
</dbReference>
<dbReference type="Gene3D" id="3.40.50.10190">
    <property type="entry name" value="BRCT domain"/>
    <property type="match status" value="1"/>
</dbReference>